<feature type="repeat" description="ANK" evidence="3">
    <location>
        <begin position="1426"/>
        <end position="1458"/>
    </location>
</feature>
<feature type="repeat" description="ANK" evidence="3">
    <location>
        <begin position="1359"/>
        <end position="1391"/>
    </location>
</feature>
<protein>
    <submittedName>
        <fullName evidence="7">Serine/threonine-protein phosphatase 6 regulatory ankyrin repeat subunit B</fullName>
    </submittedName>
</protein>
<dbReference type="SUPFAM" id="SSF48403">
    <property type="entry name" value="Ankyrin repeat"/>
    <property type="match status" value="2"/>
</dbReference>
<gene>
    <name evidence="7" type="ORF">PT974_03638</name>
</gene>
<dbReference type="Gene3D" id="3.40.50.300">
    <property type="entry name" value="P-loop containing nucleotide triphosphate hydrolases"/>
    <property type="match status" value="1"/>
</dbReference>
<dbReference type="Pfam" id="PF12796">
    <property type="entry name" value="Ank_2"/>
    <property type="match status" value="4"/>
</dbReference>
<dbReference type="EMBL" id="JAVFKD010000004">
    <property type="protein sequence ID" value="KAK5995239.1"/>
    <property type="molecule type" value="Genomic_DNA"/>
</dbReference>
<feature type="repeat" description="ANK" evidence="3">
    <location>
        <begin position="1326"/>
        <end position="1358"/>
    </location>
</feature>
<feature type="region of interest" description="Disordered" evidence="4">
    <location>
        <begin position="1128"/>
        <end position="1147"/>
    </location>
</feature>
<evidence type="ECO:0000313" key="8">
    <source>
        <dbReference type="Proteomes" id="UP001338125"/>
    </source>
</evidence>
<dbReference type="Pfam" id="PF13637">
    <property type="entry name" value="Ank_4"/>
    <property type="match status" value="1"/>
</dbReference>
<evidence type="ECO:0000256" key="5">
    <source>
        <dbReference type="SAM" id="SignalP"/>
    </source>
</evidence>
<keyword evidence="2 3" id="KW-0040">ANK repeat</keyword>
<dbReference type="InterPro" id="IPR056884">
    <property type="entry name" value="NPHP3-like_N"/>
</dbReference>
<feature type="repeat" description="ANK" evidence="3">
    <location>
        <begin position="1459"/>
        <end position="1491"/>
    </location>
</feature>
<dbReference type="InterPro" id="IPR029058">
    <property type="entry name" value="AB_hydrolase_fold"/>
</dbReference>
<dbReference type="PROSITE" id="PS50088">
    <property type="entry name" value="ANK_REPEAT"/>
    <property type="match status" value="10"/>
</dbReference>
<feature type="repeat" description="ANK" evidence="3">
    <location>
        <begin position="1526"/>
        <end position="1558"/>
    </location>
</feature>
<feature type="compositionally biased region" description="Acidic residues" evidence="4">
    <location>
        <begin position="1135"/>
        <end position="1147"/>
    </location>
</feature>
<organism evidence="7 8">
    <name type="scientific">Cladobotryum mycophilum</name>
    <dbReference type="NCBI Taxonomy" id="491253"/>
    <lineage>
        <taxon>Eukaryota</taxon>
        <taxon>Fungi</taxon>
        <taxon>Dikarya</taxon>
        <taxon>Ascomycota</taxon>
        <taxon>Pezizomycotina</taxon>
        <taxon>Sordariomycetes</taxon>
        <taxon>Hypocreomycetidae</taxon>
        <taxon>Hypocreales</taxon>
        <taxon>Hypocreaceae</taxon>
        <taxon>Cladobotryum</taxon>
    </lineage>
</organism>
<accession>A0ABR0ST84</accession>
<dbReference type="Proteomes" id="UP001338125">
    <property type="component" value="Unassembled WGS sequence"/>
</dbReference>
<evidence type="ECO:0000256" key="4">
    <source>
        <dbReference type="SAM" id="MobiDB-lite"/>
    </source>
</evidence>
<sequence length="1650" mass="184760">MFSVLVFIFHPLLVTKYQAAALDKSAYLRLDKVHVFLHKRLLNHQSGSMTRLYSTNTISTIRPSSQMLFTNQRLNEANAEWCDYQESGMPIDHQNFRLRGIPCEYESRADVHELVKTVLSIAPGASFRVHSLAINPVEQSSKVATLSFHALPEELSDDSRNEWVFNLPADNNPDSFGPIKCLVFDTHFSGFTPLQHTRDDDCHVDVIAISGLGGHAALQIDVKGIQRSNQRRAIIFIGHSLGGLVIKEAMVKLTEEMDEEDAPILDCVSGFLFFGVPHQGMAIHSIVPLVQDNPNRSLLESLSTNSALLPRLEKEFNTAFSVRCPRIIAFYETESSPTAEERGGKWTLSGPSKVLVDVSSATCGTKNQHPINRTHSGMVKFKHQYDELYMRVKTALQPLLSSQGKFAAGITEVGYSHCLRSLAFREQGSRYDDIHSATDTCEWLFEDSQYQTWMNRRRGLFWIKGNPGSGKSVLMKFAVTTMHRRKSGELVVSFFFHGRGTSLQKTPLGAFRALLNSMLTSFPEYLSQLTTTFQDRESRFGSYGMNRWDWTAKELQEAMLEILTKGTKNRPVAIFVDALDECGEDYAKYLLEQFKKLMDDVNREEGQVKICFSSRHYPILGLRTIPTIFVEEHNDKDIRSIIQERLKEIKPKEKRQQIENEILSKAQGGFQWAVLVTAMVIKSNTIGTKADKLYKSLATIPETLNELYTSILNDISEPENNLMVKLFQWILFAERPLSAQELREALATDKNMACTTVSELRMHDSWADSLGEFETHVKHISRGLVEFQTRDLWEQYEPEGEFWDREAQFIHQSVADYMLQKFLGQHNHCRSAIQSQIGAGHFEISRSCLRYIKLEEVLEGGQLPRGTLSARFPLAPYAVRFLFHHVQMVEREGIPQPDLLSLIQWEKQFELGKVERLWRVLDSESVHTPMGWPFIKATPLHVLVAFGSKSALDEYLQKDDVEVDGRDVHGNTPLLLAVRERHQDLALALLNQSIEWKSRSEVRSIAQGQEIGQQTNRFVDINTENYDGDTPLTIALAENAEEVIFKLIEDGADVKYFQSEAALVFHALHHRNKLLLLTLIEKKAKLDGAVYFALKEMPLEGRDYVLEELISELLKAGANTSKLLESEKNNKDPYWDDDDDDDDEDDWETNEYDDGILLASRRGQTAMVKLLLSHGASAIFQDEHGTCPLLAAVENGHAELAKVLLYHDPSAVAMKNSSGLAALDTVLLDGEFGLAMDFLREGMFSSSPIISRNTFFYAIETGQSAIVKAILQKDKSPLEFVNTAGTTALQFALNAGNEELVLILITEGHTWDTGGNGADLDSRNTTSLSPLLQAASNGYEAVVKLLLEKGAVIELKDSVGRTPLLWAAINGHEAVVKLLLEKGAAIKLKDSVDRTPLLWAAINDHKAIVKLLLENGADIESRDIRYGRTPLLCAAMNGHEAIVKLLLEKGAVIELKDGVGRTPLLWAAMNGYEAILMLLLENGASIQCKDDYGHTPLSWAAIKGQDAVVKLLLENGLDIESRDILYGQTPLSWAAINGREAIVKLLFEQGAAVEFSDVSCSHTPLIWTAMNGHEAIIELLLEKGANIESRDGEGRTPLFWAAFHGHEATVKLLLRKGANIGCEDSSGRSPLWWAAEKGYTAIVQLLEQGI</sequence>
<dbReference type="Gene3D" id="1.25.40.20">
    <property type="entry name" value="Ankyrin repeat-containing domain"/>
    <property type="match status" value="7"/>
</dbReference>
<proteinExistence type="predicted"/>
<dbReference type="PANTHER" id="PTHR24171">
    <property type="entry name" value="ANKYRIN REPEAT DOMAIN-CONTAINING PROTEIN 39-RELATED"/>
    <property type="match status" value="1"/>
</dbReference>
<dbReference type="SUPFAM" id="SSF52540">
    <property type="entry name" value="P-loop containing nucleoside triphosphate hydrolases"/>
    <property type="match status" value="1"/>
</dbReference>
<feature type="repeat" description="ANK" evidence="3">
    <location>
        <begin position="1560"/>
        <end position="1592"/>
    </location>
</feature>
<feature type="signal peptide" evidence="5">
    <location>
        <begin position="1"/>
        <end position="19"/>
    </location>
</feature>
<dbReference type="InterPro" id="IPR027417">
    <property type="entry name" value="P-loop_NTPase"/>
</dbReference>
<feature type="chain" id="PRO_5045476160" evidence="5">
    <location>
        <begin position="20"/>
        <end position="1650"/>
    </location>
</feature>
<dbReference type="SMART" id="SM00248">
    <property type="entry name" value="ANK"/>
    <property type="match status" value="16"/>
</dbReference>
<keyword evidence="5" id="KW-0732">Signal</keyword>
<evidence type="ECO:0000313" key="7">
    <source>
        <dbReference type="EMBL" id="KAK5995239.1"/>
    </source>
</evidence>
<dbReference type="PRINTS" id="PR01415">
    <property type="entry name" value="ANKYRIN"/>
</dbReference>
<evidence type="ECO:0000256" key="1">
    <source>
        <dbReference type="ARBA" id="ARBA00022737"/>
    </source>
</evidence>
<dbReference type="Pfam" id="PF24883">
    <property type="entry name" value="NPHP3_N"/>
    <property type="match status" value="1"/>
</dbReference>
<dbReference type="PROSITE" id="PS50297">
    <property type="entry name" value="ANK_REP_REGION"/>
    <property type="match status" value="10"/>
</dbReference>
<feature type="repeat" description="ANK" evidence="3">
    <location>
        <begin position="1593"/>
        <end position="1625"/>
    </location>
</feature>
<dbReference type="Pfam" id="PF00023">
    <property type="entry name" value="Ank"/>
    <property type="match status" value="1"/>
</dbReference>
<reference evidence="7 8" key="1">
    <citation type="submission" date="2024-01" db="EMBL/GenBank/DDBJ databases">
        <title>Complete genome of Cladobotryum mycophilum ATHUM6906.</title>
        <authorList>
            <person name="Christinaki A.C."/>
            <person name="Myridakis A.I."/>
            <person name="Kouvelis V.N."/>
        </authorList>
    </citation>
    <scope>NUCLEOTIDE SEQUENCE [LARGE SCALE GENOMIC DNA]</scope>
    <source>
        <strain evidence="7 8">ATHUM6906</strain>
    </source>
</reference>
<comment type="caution">
    <text evidence="7">The sequence shown here is derived from an EMBL/GenBank/DDBJ whole genome shotgun (WGS) entry which is preliminary data.</text>
</comment>
<dbReference type="PANTHER" id="PTHR24171:SF9">
    <property type="entry name" value="ANKYRIN REPEAT DOMAIN-CONTAINING PROTEIN 39"/>
    <property type="match status" value="1"/>
</dbReference>
<keyword evidence="8" id="KW-1185">Reference proteome</keyword>
<feature type="domain" description="Nephrocystin 3-like N-terminal" evidence="6">
    <location>
        <begin position="439"/>
        <end position="615"/>
    </location>
</feature>
<keyword evidence="1" id="KW-0677">Repeat</keyword>
<dbReference type="InterPro" id="IPR002110">
    <property type="entry name" value="Ankyrin_rpt"/>
</dbReference>
<dbReference type="Gene3D" id="3.40.50.1820">
    <property type="entry name" value="alpha/beta hydrolase"/>
    <property type="match status" value="1"/>
</dbReference>
<feature type="repeat" description="ANK" evidence="3">
    <location>
        <begin position="1027"/>
        <end position="1059"/>
    </location>
</feature>
<name>A0ABR0ST84_9HYPO</name>
<evidence type="ECO:0000256" key="2">
    <source>
        <dbReference type="ARBA" id="ARBA00023043"/>
    </source>
</evidence>
<dbReference type="SUPFAM" id="SSF53474">
    <property type="entry name" value="alpha/beta-Hydrolases"/>
    <property type="match status" value="1"/>
</dbReference>
<evidence type="ECO:0000256" key="3">
    <source>
        <dbReference type="PROSITE-ProRule" id="PRU00023"/>
    </source>
</evidence>
<dbReference type="InterPro" id="IPR036770">
    <property type="entry name" value="Ankyrin_rpt-contain_sf"/>
</dbReference>
<feature type="repeat" description="ANK" evidence="3">
    <location>
        <begin position="1492"/>
        <end position="1524"/>
    </location>
</feature>
<evidence type="ECO:0000259" key="6">
    <source>
        <dbReference type="Pfam" id="PF24883"/>
    </source>
</evidence>
<feature type="repeat" description="ANK" evidence="3">
    <location>
        <begin position="1392"/>
        <end position="1424"/>
    </location>
</feature>